<keyword evidence="4 5" id="KW-0472">Membrane</keyword>
<feature type="transmembrane region" description="Helical" evidence="5">
    <location>
        <begin position="81"/>
        <end position="103"/>
    </location>
</feature>
<dbReference type="InterPro" id="IPR050524">
    <property type="entry name" value="APC_YAT"/>
</dbReference>
<protein>
    <recommendedName>
        <fullName evidence="6">Amino acid permease/ SLC12A domain-containing protein</fullName>
    </recommendedName>
</protein>
<reference evidence="7" key="1">
    <citation type="journal article" date="2019" name="Environ. Microbiol.">
        <title>Fungal ecological strategies reflected in gene transcription - a case study of two litter decomposers.</title>
        <authorList>
            <person name="Barbi F."/>
            <person name="Kohler A."/>
            <person name="Barry K."/>
            <person name="Baskaran P."/>
            <person name="Daum C."/>
            <person name="Fauchery L."/>
            <person name="Ihrmark K."/>
            <person name="Kuo A."/>
            <person name="LaButti K."/>
            <person name="Lipzen A."/>
            <person name="Morin E."/>
            <person name="Grigoriev I.V."/>
            <person name="Henrissat B."/>
            <person name="Lindahl B."/>
            <person name="Martin F."/>
        </authorList>
    </citation>
    <scope>NUCLEOTIDE SEQUENCE</scope>
    <source>
        <strain evidence="7">JB14</strain>
    </source>
</reference>
<dbReference type="GO" id="GO:0016020">
    <property type="term" value="C:membrane"/>
    <property type="evidence" value="ECO:0007669"/>
    <property type="project" value="UniProtKB-SubCell"/>
</dbReference>
<keyword evidence="3 5" id="KW-1133">Transmembrane helix</keyword>
<accession>A0A6A4HQ89</accession>
<evidence type="ECO:0000313" key="8">
    <source>
        <dbReference type="Proteomes" id="UP000799118"/>
    </source>
</evidence>
<evidence type="ECO:0000256" key="5">
    <source>
        <dbReference type="SAM" id="Phobius"/>
    </source>
</evidence>
<evidence type="ECO:0000256" key="2">
    <source>
        <dbReference type="ARBA" id="ARBA00022692"/>
    </source>
</evidence>
<evidence type="ECO:0000256" key="1">
    <source>
        <dbReference type="ARBA" id="ARBA00004141"/>
    </source>
</evidence>
<sequence>MIAVGGSIGTGLFYRWVQGSALREGGPAALLIAWILMGSSIPGSLSQWGGIMFSNGQVAIPLEITVAATTVQYWTDKIPTAGLITIFWVVIIIASIFGTLGYAEQEFWAGLRIILVCGGGPSDGDYSTYVGGRYWKDPGAFANGFHGVCSVFVTAAFSFTGTELVGLAASETPNPRDSMPGAVSAYIGLSSVFAGSRTMAALAETGYCSSMFCLKSAPIMTIDVDVDRPLLSLLFWPLEAIAYANVAAADRPSVFDWLQAISALSQHCSLGYRFACASEIAVSLRSSLLVVDANFAAAYVSDVLGKFKVILSKSSLSKLQEAIWPIGGVSDPSARATSFFQATLAMPVMLLGGYIWKRTLPHRAHEIDLDSGLKVG</sequence>
<keyword evidence="2 5" id="KW-0812">Transmembrane</keyword>
<dbReference type="PANTHER" id="PTHR43341:SF12">
    <property type="entry name" value="AMINO ACID TRANSPORTER (EUROFUNG)"/>
    <property type="match status" value="1"/>
</dbReference>
<evidence type="ECO:0000259" key="6">
    <source>
        <dbReference type="Pfam" id="PF00324"/>
    </source>
</evidence>
<evidence type="ECO:0000256" key="4">
    <source>
        <dbReference type="ARBA" id="ARBA00023136"/>
    </source>
</evidence>
<gene>
    <name evidence="7" type="ORF">BT96DRAFT_993309</name>
</gene>
<dbReference type="Pfam" id="PF00324">
    <property type="entry name" value="AA_permease"/>
    <property type="match status" value="1"/>
</dbReference>
<dbReference type="EMBL" id="ML769460">
    <property type="protein sequence ID" value="KAE9400143.1"/>
    <property type="molecule type" value="Genomic_DNA"/>
</dbReference>
<dbReference type="PANTHER" id="PTHR43341">
    <property type="entry name" value="AMINO ACID PERMEASE"/>
    <property type="match status" value="1"/>
</dbReference>
<comment type="subcellular location">
    <subcellularLocation>
        <location evidence="1">Membrane</location>
        <topology evidence="1">Multi-pass membrane protein</topology>
    </subcellularLocation>
</comment>
<keyword evidence="8" id="KW-1185">Reference proteome</keyword>
<evidence type="ECO:0000256" key="3">
    <source>
        <dbReference type="ARBA" id="ARBA00022989"/>
    </source>
</evidence>
<name>A0A6A4HQ89_9AGAR</name>
<dbReference type="Proteomes" id="UP000799118">
    <property type="component" value="Unassembled WGS sequence"/>
</dbReference>
<proteinExistence type="predicted"/>
<organism evidence="7 8">
    <name type="scientific">Gymnopus androsaceus JB14</name>
    <dbReference type="NCBI Taxonomy" id="1447944"/>
    <lineage>
        <taxon>Eukaryota</taxon>
        <taxon>Fungi</taxon>
        <taxon>Dikarya</taxon>
        <taxon>Basidiomycota</taxon>
        <taxon>Agaricomycotina</taxon>
        <taxon>Agaricomycetes</taxon>
        <taxon>Agaricomycetidae</taxon>
        <taxon>Agaricales</taxon>
        <taxon>Marasmiineae</taxon>
        <taxon>Omphalotaceae</taxon>
        <taxon>Gymnopus</taxon>
    </lineage>
</organism>
<evidence type="ECO:0000313" key="7">
    <source>
        <dbReference type="EMBL" id="KAE9400143.1"/>
    </source>
</evidence>
<dbReference type="InterPro" id="IPR004841">
    <property type="entry name" value="AA-permease/SLC12A_dom"/>
</dbReference>
<dbReference type="OrthoDB" id="3900342at2759"/>
<dbReference type="AlphaFoldDB" id="A0A6A4HQ89"/>
<feature type="domain" description="Amino acid permease/ SLC12A" evidence="6">
    <location>
        <begin position="49"/>
        <end position="185"/>
    </location>
</feature>
<dbReference type="Gene3D" id="1.20.1740.10">
    <property type="entry name" value="Amino acid/polyamine transporter I"/>
    <property type="match status" value="1"/>
</dbReference>
<dbReference type="GO" id="GO:0015171">
    <property type="term" value="F:amino acid transmembrane transporter activity"/>
    <property type="evidence" value="ECO:0007669"/>
    <property type="project" value="TreeGrafter"/>
</dbReference>